<dbReference type="OrthoDB" id="2353183at2"/>
<keyword evidence="1" id="KW-0812">Transmembrane</keyword>
<sequence>MSDLLAYLLAAAITLPIPMTIIVYMLTRKISRSKRMSLHVTVNSMTLLYILSVNATMGAIFDQSFFWYILIFLLVLLGMFVFLQWKYKDEIHFTKAWRGFWRFSFVLFAFAYIGLTLFGLTDRLLAL</sequence>
<evidence type="ECO:0000313" key="2">
    <source>
        <dbReference type="EMBL" id="KGX83764.1"/>
    </source>
</evidence>
<keyword evidence="3" id="KW-1185">Reference proteome</keyword>
<organism evidence="2 3">
    <name type="scientific">Pontibacillus marinus BH030004 = DSM 16465</name>
    <dbReference type="NCBI Taxonomy" id="1385511"/>
    <lineage>
        <taxon>Bacteria</taxon>
        <taxon>Bacillati</taxon>
        <taxon>Bacillota</taxon>
        <taxon>Bacilli</taxon>
        <taxon>Bacillales</taxon>
        <taxon>Bacillaceae</taxon>
        <taxon>Pontibacillus</taxon>
    </lineage>
</organism>
<gene>
    <name evidence="2" type="ORF">N783_21780</name>
</gene>
<dbReference type="Pfam" id="PF11877">
    <property type="entry name" value="DUF3397"/>
    <property type="match status" value="1"/>
</dbReference>
<dbReference type="eggNOG" id="ENOG5033HF9">
    <property type="taxonomic scope" value="Bacteria"/>
</dbReference>
<evidence type="ECO:0000256" key="1">
    <source>
        <dbReference type="SAM" id="Phobius"/>
    </source>
</evidence>
<comment type="caution">
    <text evidence="2">The sequence shown here is derived from an EMBL/GenBank/DDBJ whole genome shotgun (WGS) entry which is preliminary data.</text>
</comment>
<accession>A0A0A5FV18</accession>
<feature type="transmembrane region" description="Helical" evidence="1">
    <location>
        <begin position="6"/>
        <end position="26"/>
    </location>
</feature>
<reference evidence="2 3" key="1">
    <citation type="submission" date="2013-08" db="EMBL/GenBank/DDBJ databases">
        <authorList>
            <person name="Huang J."/>
            <person name="Wang G."/>
        </authorList>
    </citation>
    <scope>NUCLEOTIDE SEQUENCE [LARGE SCALE GENOMIC DNA]</scope>
    <source>
        <strain evidence="2 3">BH030004</strain>
    </source>
</reference>
<evidence type="ECO:0000313" key="3">
    <source>
        <dbReference type="Proteomes" id="UP000030403"/>
    </source>
</evidence>
<dbReference type="STRING" id="1385511.GCA_000425225_00937"/>
<dbReference type="InterPro" id="IPR024515">
    <property type="entry name" value="DUF3397"/>
</dbReference>
<dbReference type="RefSeq" id="WP_027448186.1">
    <property type="nucleotide sequence ID" value="NZ_AVPF01000084.1"/>
</dbReference>
<evidence type="ECO:0008006" key="4">
    <source>
        <dbReference type="Google" id="ProtNLM"/>
    </source>
</evidence>
<feature type="transmembrane region" description="Helical" evidence="1">
    <location>
        <begin position="99"/>
        <end position="120"/>
    </location>
</feature>
<dbReference type="Proteomes" id="UP000030403">
    <property type="component" value="Unassembled WGS sequence"/>
</dbReference>
<feature type="transmembrane region" description="Helical" evidence="1">
    <location>
        <begin position="38"/>
        <end position="60"/>
    </location>
</feature>
<proteinExistence type="predicted"/>
<dbReference type="AlphaFoldDB" id="A0A0A5FV18"/>
<name>A0A0A5FV18_9BACI</name>
<dbReference type="EMBL" id="AVPF01000084">
    <property type="protein sequence ID" value="KGX83764.1"/>
    <property type="molecule type" value="Genomic_DNA"/>
</dbReference>
<keyword evidence="1" id="KW-1133">Transmembrane helix</keyword>
<feature type="transmembrane region" description="Helical" evidence="1">
    <location>
        <begin position="66"/>
        <end position="87"/>
    </location>
</feature>
<keyword evidence="1" id="KW-0472">Membrane</keyword>
<protein>
    <recommendedName>
        <fullName evidence="4">DUF3397 domain-containing protein</fullName>
    </recommendedName>
</protein>